<name>A0A3P7EKR2_WUCBA</name>
<keyword evidence="3" id="KW-1185">Reference proteome</keyword>
<dbReference type="Proteomes" id="UP000270924">
    <property type="component" value="Unassembled WGS sequence"/>
</dbReference>
<gene>
    <name evidence="2" type="ORF">WBA_LOCUS9638</name>
</gene>
<keyword evidence="1" id="KW-0812">Transmembrane</keyword>
<dbReference type="InParanoid" id="A0A3P7EKR2"/>
<evidence type="ECO:0000256" key="1">
    <source>
        <dbReference type="SAM" id="Phobius"/>
    </source>
</evidence>
<feature type="transmembrane region" description="Helical" evidence="1">
    <location>
        <begin position="51"/>
        <end position="73"/>
    </location>
</feature>
<proteinExistence type="predicted"/>
<feature type="non-terminal residue" evidence="2">
    <location>
        <position position="1"/>
    </location>
</feature>
<sequence>TNSNITNDEFIVIASSSAKQTSRAKVILQIGEFLPHDIFSTRKTLTMTQSLTIGSLLLLFVLLITLIALVINMRIKSRTKSKKAVYNTNKGNFMVIRNMNESSPHFENESQITPFPSSSYAKFKVLLFISIFSIFHFVLFILDFELNVCSRFSVYRILPQLLRISIIIILQKFYINRKFYF</sequence>
<keyword evidence="1" id="KW-0472">Membrane</keyword>
<dbReference type="EMBL" id="UYWW01009833">
    <property type="protein sequence ID" value="VDM17154.1"/>
    <property type="molecule type" value="Genomic_DNA"/>
</dbReference>
<organism evidence="2 3">
    <name type="scientific">Wuchereria bancrofti</name>
    <dbReference type="NCBI Taxonomy" id="6293"/>
    <lineage>
        <taxon>Eukaryota</taxon>
        <taxon>Metazoa</taxon>
        <taxon>Ecdysozoa</taxon>
        <taxon>Nematoda</taxon>
        <taxon>Chromadorea</taxon>
        <taxon>Rhabditida</taxon>
        <taxon>Spirurina</taxon>
        <taxon>Spiruromorpha</taxon>
        <taxon>Filarioidea</taxon>
        <taxon>Onchocercidae</taxon>
        <taxon>Wuchereria</taxon>
    </lineage>
</organism>
<evidence type="ECO:0000313" key="3">
    <source>
        <dbReference type="Proteomes" id="UP000270924"/>
    </source>
</evidence>
<evidence type="ECO:0000313" key="2">
    <source>
        <dbReference type="EMBL" id="VDM17154.1"/>
    </source>
</evidence>
<accession>A0A3P7EKR2</accession>
<dbReference type="AlphaFoldDB" id="A0A3P7EKR2"/>
<protein>
    <submittedName>
        <fullName evidence="2">Uncharacterized protein</fullName>
    </submittedName>
</protein>
<feature type="transmembrane region" description="Helical" evidence="1">
    <location>
        <begin position="154"/>
        <end position="175"/>
    </location>
</feature>
<keyword evidence="1" id="KW-1133">Transmembrane helix</keyword>
<reference evidence="2 3" key="1">
    <citation type="submission" date="2018-11" db="EMBL/GenBank/DDBJ databases">
        <authorList>
            <consortium name="Pathogen Informatics"/>
        </authorList>
    </citation>
    <scope>NUCLEOTIDE SEQUENCE [LARGE SCALE GENOMIC DNA]</scope>
</reference>
<feature type="transmembrane region" description="Helical" evidence="1">
    <location>
        <begin position="125"/>
        <end position="142"/>
    </location>
</feature>